<keyword evidence="2" id="KW-0217">Developmental protein</keyword>
<dbReference type="InParanoid" id="A0A286Y3W3"/>
<reference evidence="14" key="1">
    <citation type="journal article" date="2011" name="Nature">
        <title>A high-resolution map of human evolutionary constraint using 29 mammals.</title>
        <authorList>
            <person name="Lindblad-Toh K."/>
            <person name="Garber M."/>
            <person name="Zuk O."/>
            <person name="Lin M.F."/>
            <person name="Parker B.J."/>
            <person name="Washietl S."/>
            <person name="Kheradpour P."/>
            <person name="Ernst J."/>
            <person name="Jordan G."/>
            <person name="Mauceli E."/>
            <person name="Ward L.D."/>
            <person name="Lowe C.B."/>
            <person name="Holloway A.K."/>
            <person name="Clamp M."/>
            <person name="Gnerre S."/>
            <person name="Alfoldi J."/>
            <person name="Beal K."/>
            <person name="Chang J."/>
            <person name="Clawson H."/>
            <person name="Cuff J."/>
            <person name="Di Palma F."/>
            <person name="Fitzgerald S."/>
            <person name="Flicek P."/>
            <person name="Guttman M."/>
            <person name="Hubisz M.J."/>
            <person name="Jaffe D.B."/>
            <person name="Jungreis I."/>
            <person name="Kent W.J."/>
            <person name="Kostka D."/>
            <person name="Lara M."/>
            <person name="Martins A.L."/>
            <person name="Massingham T."/>
            <person name="Moltke I."/>
            <person name="Raney B.J."/>
            <person name="Rasmussen M.D."/>
            <person name="Robinson J."/>
            <person name="Stark A."/>
            <person name="Vilella A.J."/>
            <person name="Wen J."/>
            <person name="Xie X."/>
            <person name="Zody M.C."/>
            <person name="Baldwin J."/>
            <person name="Bloom T."/>
            <person name="Chin C.W."/>
            <person name="Heiman D."/>
            <person name="Nicol R."/>
            <person name="Nusbaum C."/>
            <person name="Young S."/>
            <person name="Wilkinson J."/>
            <person name="Worley K.C."/>
            <person name="Kovar C.L."/>
            <person name="Muzny D.M."/>
            <person name="Gibbs R.A."/>
            <person name="Cree A."/>
            <person name="Dihn H.H."/>
            <person name="Fowler G."/>
            <person name="Jhangiani S."/>
            <person name="Joshi V."/>
            <person name="Lee S."/>
            <person name="Lewis L.R."/>
            <person name="Nazareth L.V."/>
            <person name="Okwuonu G."/>
            <person name="Santibanez J."/>
            <person name="Warren W.C."/>
            <person name="Mardis E.R."/>
            <person name="Weinstock G.M."/>
            <person name="Wilson R.K."/>
            <person name="Delehaunty K."/>
            <person name="Dooling D."/>
            <person name="Fronik C."/>
            <person name="Fulton L."/>
            <person name="Fulton B."/>
            <person name="Graves T."/>
            <person name="Minx P."/>
            <person name="Sodergren E."/>
            <person name="Birney E."/>
            <person name="Margulies E.H."/>
            <person name="Herrero J."/>
            <person name="Green E.D."/>
            <person name="Haussler D."/>
            <person name="Siepel A."/>
            <person name="Goldman N."/>
            <person name="Pollard K.S."/>
            <person name="Pedersen J.S."/>
            <person name="Lander E.S."/>
            <person name="Kellis M."/>
        </authorList>
    </citation>
    <scope>NUCLEOTIDE SEQUENCE [LARGE SCALE GENOMIC DNA]</scope>
    <source>
        <strain evidence="14">2N</strain>
    </source>
</reference>
<feature type="domain" description="SSD" evidence="12">
    <location>
        <begin position="541"/>
        <end position="675"/>
    </location>
</feature>
<dbReference type="Bgee" id="ENSCPOG00000031875">
    <property type="expression patterns" value="Expressed in testis and 13 other cell types or tissues"/>
</dbReference>
<dbReference type="InterPro" id="IPR052081">
    <property type="entry name" value="Dispatched_Hh_regulator"/>
</dbReference>
<keyword evidence="14" id="KW-1185">Reference proteome</keyword>
<organism evidence="13 14">
    <name type="scientific">Cavia porcellus</name>
    <name type="common">Guinea pig</name>
    <dbReference type="NCBI Taxonomy" id="10141"/>
    <lineage>
        <taxon>Eukaryota</taxon>
        <taxon>Metazoa</taxon>
        <taxon>Chordata</taxon>
        <taxon>Craniata</taxon>
        <taxon>Vertebrata</taxon>
        <taxon>Euteleostomi</taxon>
        <taxon>Mammalia</taxon>
        <taxon>Eutheria</taxon>
        <taxon>Euarchontoglires</taxon>
        <taxon>Glires</taxon>
        <taxon>Rodentia</taxon>
        <taxon>Hystricomorpha</taxon>
        <taxon>Caviidae</taxon>
        <taxon>Cavia</taxon>
    </lineage>
</organism>
<dbReference type="GO" id="GO:0015833">
    <property type="term" value="P:peptide transport"/>
    <property type="evidence" value="ECO:0007669"/>
    <property type="project" value="Ensembl"/>
</dbReference>
<dbReference type="PANTHER" id="PTHR45951:SF4">
    <property type="entry name" value="PROTEIN DISPATCHED HOMOLOG 1"/>
    <property type="match status" value="1"/>
</dbReference>
<gene>
    <name evidence="13" type="primary">DISP1</name>
</gene>
<dbReference type="Proteomes" id="UP000005447">
    <property type="component" value="Unassembled WGS sequence"/>
</dbReference>
<keyword evidence="5 11" id="KW-0472">Membrane</keyword>
<dbReference type="FunFam" id="1.20.1640.10:FF:000011">
    <property type="entry name" value="Dispatched RND transporter family member 1"/>
    <property type="match status" value="1"/>
</dbReference>
<evidence type="ECO:0000313" key="13">
    <source>
        <dbReference type="Ensembl" id="ENSCPOP00000032247.1"/>
    </source>
</evidence>
<dbReference type="GO" id="GO:0009953">
    <property type="term" value="P:dorsal/ventral pattern formation"/>
    <property type="evidence" value="ECO:0007669"/>
    <property type="project" value="Ensembl"/>
</dbReference>
<dbReference type="InterPro" id="IPR000731">
    <property type="entry name" value="SSD"/>
</dbReference>
<protein>
    <recommendedName>
        <fullName evidence="9">Protein dispatched homolog 1</fullName>
    </recommendedName>
</protein>
<feature type="transmembrane region" description="Helical" evidence="11">
    <location>
        <begin position="735"/>
        <end position="753"/>
    </location>
</feature>
<feature type="transmembrane region" description="Helical" evidence="11">
    <location>
        <begin position="574"/>
        <end position="600"/>
    </location>
</feature>
<dbReference type="Ensembl" id="ENSCPOT00000042406.1">
    <property type="protein sequence ID" value="ENSCPOP00000032247.1"/>
    <property type="gene ID" value="ENSCPOG00000031875.1"/>
</dbReference>
<dbReference type="PROSITE" id="PS50156">
    <property type="entry name" value="SSD"/>
    <property type="match status" value="1"/>
</dbReference>
<feature type="region of interest" description="Disordered" evidence="10">
    <location>
        <begin position="1411"/>
        <end position="1467"/>
    </location>
</feature>
<evidence type="ECO:0000259" key="12">
    <source>
        <dbReference type="PROSITE" id="PS50156"/>
    </source>
</evidence>
<dbReference type="Pfam" id="PF03176">
    <property type="entry name" value="MMPL"/>
    <property type="match status" value="1"/>
</dbReference>
<feature type="transmembrane region" description="Helical" evidence="11">
    <location>
        <begin position="1095"/>
        <end position="1112"/>
    </location>
</feature>
<feature type="transmembrane region" description="Helical" evidence="11">
    <location>
        <begin position="620"/>
        <end position="638"/>
    </location>
</feature>
<name>A0A286Y3W3_CAVPO</name>
<dbReference type="GO" id="GO:0007225">
    <property type="term" value="P:patched ligand maturation"/>
    <property type="evidence" value="ECO:0007669"/>
    <property type="project" value="Ensembl"/>
</dbReference>
<dbReference type="Gene3D" id="1.20.1640.10">
    <property type="entry name" value="Multidrug efflux transporter AcrB transmembrane domain"/>
    <property type="match status" value="2"/>
</dbReference>
<dbReference type="GO" id="GO:0007224">
    <property type="term" value="P:smoothened signaling pathway"/>
    <property type="evidence" value="ECO:0007669"/>
    <property type="project" value="TreeGrafter"/>
</dbReference>
<dbReference type="PANTHER" id="PTHR45951">
    <property type="entry name" value="PROTEIN DISPATCHED-RELATED"/>
    <property type="match status" value="1"/>
</dbReference>
<feature type="transmembrane region" description="Helical" evidence="11">
    <location>
        <begin position="1055"/>
        <end position="1075"/>
    </location>
</feature>
<dbReference type="EMBL" id="AAKN02018909">
    <property type="status" value="NOT_ANNOTATED_CDS"/>
    <property type="molecule type" value="Genomic_DNA"/>
</dbReference>
<evidence type="ECO:0000256" key="6">
    <source>
        <dbReference type="ARBA" id="ARBA00023180"/>
    </source>
</evidence>
<evidence type="ECO:0000256" key="8">
    <source>
        <dbReference type="ARBA" id="ARBA00060153"/>
    </source>
</evidence>
<dbReference type="EMBL" id="AAKN02018908">
    <property type="status" value="NOT_ANNOTATED_CDS"/>
    <property type="molecule type" value="Genomic_DNA"/>
</dbReference>
<evidence type="ECO:0000256" key="9">
    <source>
        <dbReference type="ARBA" id="ARBA00067561"/>
    </source>
</evidence>
<feature type="transmembrane region" description="Helical" evidence="11">
    <location>
        <begin position="999"/>
        <end position="1018"/>
    </location>
</feature>
<feature type="compositionally biased region" description="Basic and acidic residues" evidence="10">
    <location>
        <begin position="1418"/>
        <end position="1436"/>
    </location>
</feature>
<feature type="transmembrane region" description="Helical" evidence="11">
    <location>
        <begin position="1124"/>
        <end position="1143"/>
    </location>
</feature>
<dbReference type="FunFam" id="1.20.1640.10:FF:000009">
    <property type="entry name" value="Dispatched homolog 1 (Drosophila)"/>
    <property type="match status" value="1"/>
</dbReference>
<keyword evidence="6" id="KW-0325">Glycoprotein</keyword>
<dbReference type="GeneTree" id="ENSGT00940000157407"/>
<dbReference type="Pfam" id="PF12349">
    <property type="entry name" value="Sterol-sensing"/>
    <property type="match status" value="1"/>
</dbReference>
<evidence type="ECO:0000256" key="10">
    <source>
        <dbReference type="SAM" id="MobiDB-lite"/>
    </source>
</evidence>
<dbReference type="STRING" id="10141.ENSCPOP00000032247"/>
<dbReference type="GO" id="GO:0060539">
    <property type="term" value="P:diaphragm development"/>
    <property type="evidence" value="ECO:0007669"/>
    <property type="project" value="Ensembl"/>
</dbReference>
<dbReference type="VEuPathDB" id="HostDB:ENSCPOG00000031875"/>
<reference evidence="13" key="3">
    <citation type="submission" date="2025-09" db="UniProtKB">
        <authorList>
            <consortium name="Ensembl"/>
        </authorList>
    </citation>
    <scope>IDENTIFICATION</scope>
    <source>
        <strain evidence="13">2N</strain>
    </source>
</reference>
<dbReference type="InterPro" id="IPR053958">
    <property type="entry name" value="HMGCR/SNAP/NPC1-like_SSD"/>
</dbReference>
<dbReference type="EMBL" id="AAKN02018907">
    <property type="status" value="NOT_ANNOTATED_CDS"/>
    <property type="molecule type" value="Genomic_DNA"/>
</dbReference>
<evidence type="ECO:0000256" key="5">
    <source>
        <dbReference type="ARBA" id="ARBA00023136"/>
    </source>
</evidence>
<feature type="transmembrane region" description="Helical" evidence="11">
    <location>
        <begin position="650"/>
        <end position="671"/>
    </location>
</feature>
<comment type="subcellular location">
    <subcellularLocation>
        <location evidence="1">Membrane</location>
        <topology evidence="1">Multi-pass membrane protein</topology>
    </subcellularLocation>
</comment>
<evidence type="ECO:0000256" key="2">
    <source>
        <dbReference type="ARBA" id="ARBA00022473"/>
    </source>
</evidence>
<feature type="transmembrane region" description="Helical" evidence="11">
    <location>
        <begin position="516"/>
        <end position="535"/>
    </location>
</feature>
<evidence type="ECO:0000256" key="1">
    <source>
        <dbReference type="ARBA" id="ARBA00004141"/>
    </source>
</evidence>
<sequence length="1509" mass="167109">MAPCHKDPGVLGARDWSMALSHGNPDFVFLSNGSVTTGITSRSTPPPCEGDPTTPQCLPTDAAHTKVSPNGCLHRNGTVKSSFLPLDNQRVPQMLAQRCHPCPYHHPLSGRHSHPECHPEASPAVPSALASCCMQLPSEYSASLCANHLPVYQAACCPQPSPSFCLHHPWPDHFQHQQAPQHIAGLRTPRPFKLPKSYAALLADWPVVVLGLCTLLIVVCALVGVLVPELPDFSDPLLGFEPRGTTIGQRLVTWNNMVKNTGYKATLANYPFKYADEQAKSHRDDRWSEDHYEREKREVDWDFHKDSFFCDVPSERYSRVVFTSTGGETLWNLPAIKSMCSVDNSRIRSHPQFGDLCQRTTAASCCPSWTLGNYIAILNNRSSCQSIVERDVSHTLKLLRTCAKHYQNGTLGPDCWDAAARRKDQLKCTSVPRKCTKYNAVYQILHYLVDKDFMAPKVADHPAPVLRYSMLFSPTEKGKSMMNIYLDNFENWNSSDGMTTVTGIEFGIKHSLFQDYLLMDTVYPAIAMGLVLLVMCVYTKSMFITLMTMFAIISSLIVSYFLYRVVFNFEFFPFMNLTALIILVGIGADDAFVLCDVWAYTKCDKPRAEAAETVSATLQHAALSMFVTSFTTAAAFYANYVSKITAIRCFGVYAGTAILVNYILMVTWLPAVVVLHERYLLNIFSCFRKPQQQLYDKSCWAVACRTCHRLLLAISEASRIFFEKVLPCIVIKFRYLWLLWFLVLTVGGAYIVCVNPKMKLPSLELSEFQVFRASHPFERYDAEYKKLFMFERVRHGEELHMPITVVWGVSPEDNGNPLNPKSKGKLTLDSSFNIASPASQAWVLHFCQKLRNQTFFHQTDEQDFTSCFIETFKQWMENQDCDEPALYPCCSHWSFPYKQEVFELCIKRAIMELERSTGYHLDGRTPGPRFDVNDTIRAVVLEFPSTHLFTLAYEKMHQFYSEVDSWISRELRSAPEGLGNGWFVSNLEFYDLQDSLSDGTLIAMGLSVAVAFSVMLLTTRNAIISLYAIISIAGTIFVTVGSLVLLGWELNVLESVTISVAVGLSVDFAVHYGVAYRLAPNPDREGKVTFSLSRMGSAIAMAALTTFVAGAMMMPSTVLAYTQLGTFMMLVMCVSWAFATFFFQCMCRCLGPQGSCGQIPLPQKLQCSAFSHALSPGPSDQGPSKACPTHAYLLDPRVQKSEEEREFYELEPLASRSCVAPEKTRHEETYLCAELLGSPVGGLGVPRHAACSGEHGLCSRADSSATLLPPCPEPHPTHPFFSLNQQCRCLHTYKLLTCSSHSCRQGGDCSCSHCAPVAGGFAQIQNGVVPLQATHLVPEGFVHHLPHPHPHPCPCLQGCGKPPGTHSSPRNCHLHQALGLQAPEHPGKTGTGGILGSDTWVARQSPLACRAASSSRPAHFDAESNQRGLHGDRDLGLGEGGSGSRSRVSGLQHQNDSAERRAAQSLSQAGTVPGMTHVNHSEPELLLNHLLGEAGHSPALAVCRAVAEL</sequence>
<keyword evidence="4 11" id="KW-1133">Transmembrane helix</keyword>
<dbReference type="GO" id="GO:0016020">
    <property type="term" value="C:membrane"/>
    <property type="evidence" value="ECO:0007669"/>
    <property type="project" value="UniProtKB-SubCell"/>
</dbReference>
<keyword evidence="3 11" id="KW-0812">Transmembrane</keyword>
<dbReference type="GO" id="GO:0009880">
    <property type="term" value="P:embryonic pattern specification"/>
    <property type="evidence" value="ECO:0007669"/>
    <property type="project" value="Ensembl"/>
</dbReference>
<dbReference type="InterPro" id="IPR004869">
    <property type="entry name" value="MMPL_dom"/>
</dbReference>
<feature type="transmembrane region" description="Helical" evidence="11">
    <location>
        <begin position="541"/>
        <end position="562"/>
    </location>
</feature>
<evidence type="ECO:0000256" key="3">
    <source>
        <dbReference type="ARBA" id="ARBA00022692"/>
    </source>
</evidence>
<evidence type="ECO:0000256" key="11">
    <source>
        <dbReference type="SAM" id="Phobius"/>
    </source>
</evidence>
<evidence type="ECO:0000256" key="7">
    <source>
        <dbReference type="ARBA" id="ARBA00038046"/>
    </source>
</evidence>
<feature type="transmembrane region" description="Helical" evidence="11">
    <location>
        <begin position="1024"/>
        <end position="1048"/>
    </location>
</feature>
<dbReference type="OMA" id="NGLLAMC"/>
<comment type="similarity">
    <text evidence="7">Belongs to the dispatched family.</text>
</comment>
<comment type="function">
    <text evidence="8">Functions in hedgehog (Hh) signaling. Regulates the release and extracellular accumulation of cholesterol-modified hedgehog proteins and is hence required for effective production of the Hh signal. Synergizes with SCUBE2 to cause an increase in SHH secretion.</text>
</comment>
<feature type="transmembrane region" description="Helical" evidence="11">
    <location>
        <begin position="205"/>
        <end position="227"/>
    </location>
</feature>
<proteinExistence type="inferred from homology"/>
<reference evidence="13" key="2">
    <citation type="submission" date="2025-08" db="UniProtKB">
        <authorList>
            <consortium name="Ensembl"/>
        </authorList>
    </citation>
    <scope>IDENTIFICATION</scope>
    <source>
        <strain evidence="13">2N</strain>
    </source>
</reference>
<accession>A0A286Y3W3</accession>
<dbReference type="FunCoup" id="A0A286Y3W3">
    <property type="interactions" value="344"/>
</dbReference>
<dbReference type="GO" id="GO:1904680">
    <property type="term" value="F:peptide transmembrane transporter activity"/>
    <property type="evidence" value="ECO:0007669"/>
    <property type="project" value="TreeGrafter"/>
</dbReference>
<dbReference type="eggNOG" id="KOG3664">
    <property type="taxonomic scope" value="Eukaryota"/>
</dbReference>
<dbReference type="GO" id="GO:0140104">
    <property type="term" value="F:molecular carrier activity"/>
    <property type="evidence" value="ECO:0007669"/>
    <property type="project" value="Ensembl"/>
</dbReference>
<evidence type="ECO:0000313" key="14">
    <source>
        <dbReference type="Proteomes" id="UP000005447"/>
    </source>
</evidence>
<dbReference type="GO" id="GO:0007368">
    <property type="term" value="P:determination of left/right symmetry"/>
    <property type="evidence" value="ECO:0007669"/>
    <property type="project" value="Ensembl"/>
</dbReference>
<dbReference type="SUPFAM" id="SSF82866">
    <property type="entry name" value="Multidrug efflux transporter AcrB transmembrane domain"/>
    <property type="match status" value="2"/>
</dbReference>
<evidence type="ECO:0000256" key="4">
    <source>
        <dbReference type="ARBA" id="ARBA00022989"/>
    </source>
</evidence>